<name>A0A926EKP8_9FIRM</name>
<feature type="transmembrane region" description="Helical" evidence="1">
    <location>
        <begin position="85"/>
        <end position="106"/>
    </location>
</feature>
<reference evidence="2" key="1">
    <citation type="submission" date="2020-08" db="EMBL/GenBank/DDBJ databases">
        <title>Genome public.</title>
        <authorList>
            <person name="Liu C."/>
            <person name="Sun Q."/>
        </authorList>
    </citation>
    <scope>NUCLEOTIDE SEQUENCE</scope>
    <source>
        <strain evidence="2">NSJ-64</strain>
    </source>
</reference>
<dbReference type="RefSeq" id="WP_262394002.1">
    <property type="nucleotide sequence ID" value="NZ_JACRTD010000001.1"/>
</dbReference>
<evidence type="ECO:0000256" key="1">
    <source>
        <dbReference type="SAM" id="Phobius"/>
    </source>
</evidence>
<keyword evidence="1" id="KW-0472">Membrane</keyword>
<evidence type="ECO:0008006" key="4">
    <source>
        <dbReference type="Google" id="ProtNLM"/>
    </source>
</evidence>
<keyword evidence="3" id="KW-1185">Reference proteome</keyword>
<keyword evidence="1" id="KW-1133">Transmembrane helix</keyword>
<gene>
    <name evidence="2" type="ORF">H8705_00945</name>
</gene>
<keyword evidence="1" id="KW-0812">Transmembrane</keyword>
<sequence>MKELFYADGHLTDDAFLALVHNDENLTELERLEISEHLSFCDECIIRYTACLEDDSLLIAPMLSSQETIIKRIKERVRRVFVNKYATMIVAASFAIIFWSIGIFNIDLENGSGKTLNSFVGSTYSISEKANDFTTKFSNAIKDIFGSIDLRGVSNTNEKE</sequence>
<dbReference type="Proteomes" id="UP000623678">
    <property type="component" value="Unassembled WGS sequence"/>
</dbReference>
<comment type="caution">
    <text evidence="2">The sequence shown here is derived from an EMBL/GenBank/DDBJ whole genome shotgun (WGS) entry which is preliminary data.</text>
</comment>
<proteinExistence type="predicted"/>
<evidence type="ECO:0000313" key="2">
    <source>
        <dbReference type="EMBL" id="MBC8584150.1"/>
    </source>
</evidence>
<dbReference type="AlphaFoldDB" id="A0A926EKP8"/>
<organism evidence="2 3">
    <name type="scientific">Youxingia wuxianensis</name>
    <dbReference type="NCBI Taxonomy" id="2763678"/>
    <lineage>
        <taxon>Bacteria</taxon>
        <taxon>Bacillati</taxon>
        <taxon>Bacillota</taxon>
        <taxon>Clostridia</taxon>
        <taxon>Eubacteriales</taxon>
        <taxon>Oscillospiraceae</taxon>
        <taxon>Youxingia</taxon>
    </lineage>
</organism>
<accession>A0A926EKP8</accession>
<protein>
    <recommendedName>
        <fullName evidence="4">Zinc-finger domain-containing protein</fullName>
    </recommendedName>
</protein>
<evidence type="ECO:0000313" key="3">
    <source>
        <dbReference type="Proteomes" id="UP000623678"/>
    </source>
</evidence>
<dbReference type="EMBL" id="JACRTD010000001">
    <property type="protein sequence ID" value="MBC8584150.1"/>
    <property type="molecule type" value="Genomic_DNA"/>
</dbReference>